<accession>A0A914R6F7</accession>
<dbReference type="WBParaSite" id="PEQ_0000203101-mRNA-1">
    <property type="protein sequence ID" value="PEQ_0000203101-mRNA-1"/>
    <property type="gene ID" value="PEQ_0000203101"/>
</dbReference>
<dbReference type="AlphaFoldDB" id="A0A914R6F7"/>
<dbReference type="Gene3D" id="3.50.50.60">
    <property type="entry name" value="FAD/NAD(P)-binding domain"/>
    <property type="match status" value="1"/>
</dbReference>
<dbReference type="SUPFAM" id="SSF51905">
    <property type="entry name" value="FAD/NAD(P)-binding domain"/>
    <property type="match status" value="1"/>
</dbReference>
<evidence type="ECO:0000313" key="2">
    <source>
        <dbReference type="WBParaSite" id="PEQ_0000203101-mRNA-1"/>
    </source>
</evidence>
<name>A0A914R6F7_PAREQ</name>
<sequence length="78" mass="8356">MREALPSDVDVVVLGTGLPESIIAAACARSGLSVWSSFHLQSIAEWVDRMNGEIDAASEGNYTDHTLEDGEELVPIGR</sequence>
<dbReference type="InterPro" id="IPR036188">
    <property type="entry name" value="FAD/NAD-bd_sf"/>
</dbReference>
<proteinExistence type="predicted"/>
<protein>
    <submittedName>
        <fullName evidence="2">Uncharacterized protein</fullName>
    </submittedName>
</protein>
<evidence type="ECO:0000313" key="1">
    <source>
        <dbReference type="Proteomes" id="UP000887564"/>
    </source>
</evidence>
<reference evidence="2" key="1">
    <citation type="submission" date="2022-11" db="UniProtKB">
        <authorList>
            <consortium name="WormBaseParasite"/>
        </authorList>
    </citation>
    <scope>IDENTIFICATION</scope>
</reference>
<organism evidence="1 2">
    <name type="scientific">Parascaris equorum</name>
    <name type="common">Equine roundworm</name>
    <dbReference type="NCBI Taxonomy" id="6256"/>
    <lineage>
        <taxon>Eukaryota</taxon>
        <taxon>Metazoa</taxon>
        <taxon>Ecdysozoa</taxon>
        <taxon>Nematoda</taxon>
        <taxon>Chromadorea</taxon>
        <taxon>Rhabditida</taxon>
        <taxon>Spirurina</taxon>
        <taxon>Ascaridomorpha</taxon>
        <taxon>Ascaridoidea</taxon>
        <taxon>Ascarididae</taxon>
        <taxon>Parascaris</taxon>
    </lineage>
</organism>
<keyword evidence="1" id="KW-1185">Reference proteome</keyword>
<dbReference type="Proteomes" id="UP000887564">
    <property type="component" value="Unplaced"/>
</dbReference>